<dbReference type="Proteomes" id="UP000558192">
    <property type="component" value="Unassembled WGS sequence"/>
</dbReference>
<organism evidence="8 9">
    <name type="scientific">Sphingomonas kaistensis</name>
    <dbReference type="NCBI Taxonomy" id="298708"/>
    <lineage>
        <taxon>Bacteria</taxon>
        <taxon>Pseudomonadati</taxon>
        <taxon>Pseudomonadota</taxon>
        <taxon>Alphaproteobacteria</taxon>
        <taxon>Sphingomonadales</taxon>
        <taxon>Sphingomonadaceae</taxon>
        <taxon>Sphingomonas</taxon>
    </lineage>
</organism>
<dbReference type="GO" id="GO:0046872">
    <property type="term" value="F:metal ion binding"/>
    <property type="evidence" value="ECO:0007669"/>
    <property type="project" value="UniProtKB-KW"/>
</dbReference>
<comment type="cofactor">
    <cofactor evidence="2">
        <name>Mg(2+)</name>
        <dbReference type="ChEBI" id="CHEBI:18420"/>
    </cofactor>
</comment>
<gene>
    <name evidence="8" type="ORF">GGQ97_002503</name>
</gene>
<accession>A0A7X6BHN4</accession>
<keyword evidence="9" id="KW-1185">Reference proteome</keyword>
<dbReference type="InterPro" id="IPR015797">
    <property type="entry name" value="NUDIX_hydrolase-like_dom_sf"/>
</dbReference>
<evidence type="ECO:0000256" key="5">
    <source>
        <dbReference type="ARBA" id="ARBA00022842"/>
    </source>
</evidence>
<dbReference type="AlphaFoldDB" id="A0A7X6BHN4"/>
<evidence type="ECO:0000256" key="3">
    <source>
        <dbReference type="ARBA" id="ARBA00022723"/>
    </source>
</evidence>
<evidence type="ECO:0000256" key="2">
    <source>
        <dbReference type="ARBA" id="ARBA00001946"/>
    </source>
</evidence>
<dbReference type="PROSITE" id="PS51462">
    <property type="entry name" value="NUDIX"/>
    <property type="match status" value="1"/>
</dbReference>
<dbReference type="Gene3D" id="3.90.79.10">
    <property type="entry name" value="Nucleoside Triphosphate Pyrophosphohydrolase"/>
    <property type="match status" value="1"/>
</dbReference>
<name>A0A7X6BHN4_9SPHN</name>
<sequence>MTLAERLRAALALPAPSTLLPGDLLEGASGDAVPAAVLVAITRRPEPGVLLTVRREHMRTHAGQIAFPGGRVDAEDADLAAAALREAEEEIGLPRSAVTLWGTADPYRTITGYHVVPVLGEVDADLPLLPHEQEVADMFEAPLAFLLDPANQRRMSAEYQGVQRHYYEIAWEGRRIWGATAAMLVNLRRRLDA</sequence>
<dbReference type="InterPro" id="IPR045121">
    <property type="entry name" value="CoAse"/>
</dbReference>
<dbReference type="SUPFAM" id="SSF55811">
    <property type="entry name" value="Nudix"/>
    <property type="match status" value="1"/>
</dbReference>
<dbReference type="CDD" id="cd03426">
    <property type="entry name" value="NUDIX_CoAse_Nudt7"/>
    <property type="match status" value="1"/>
</dbReference>
<comment type="cofactor">
    <cofactor evidence="1">
        <name>Mn(2+)</name>
        <dbReference type="ChEBI" id="CHEBI:29035"/>
    </cofactor>
</comment>
<dbReference type="RefSeq" id="WP_168070086.1">
    <property type="nucleotide sequence ID" value="NZ_JAATJC010000001.1"/>
</dbReference>
<dbReference type="EMBL" id="JAATJC010000001">
    <property type="protein sequence ID" value="NJC06710.1"/>
    <property type="molecule type" value="Genomic_DNA"/>
</dbReference>
<evidence type="ECO:0000256" key="1">
    <source>
        <dbReference type="ARBA" id="ARBA00001936"/>
    </source>
</evidence>
<dbReference type="GO" id="GO:0010945">
    <property type="term" value="F:coenzyme A diphosphatase activity"/>
    <property type="evidence" value="ECO:0007669"/>
    <property type="project" value="InterPro"/>
</dbReference>
<feature type="domain" description="Nudix hydrolase" evidence="7">
    <location>
        <begin position="32"/>
        <end position="164"/>
    </location>
</feature>
<evidence type="ECO:0000256" key="4">
    <source>
        <dbReference type="ARBA" id="ARBA00022801"/>
    </source>
</evidence>
<keyword evidence="4" id="KW-0378">Hydrolase</keyword>
<dbReference type="PANTHER" id="PTHR12992:SF11">
    <property type="entry name" value="MITOCHONDRIAL COENZYME A DIPHOSPHATASE NUDT8"/>
    <property type="match status" value="1"/>
</dbReference>
<dbReference type="NCBIfam" id="NF007980">
    <property type="entry name" value="PRK10707.1"/>
    <property type="match status" value="1"/>
</dbReference>
<keyword evidence="5" id="KW-0460">Magnesium</keyword>
<evidence type="ECO:0000313" key="9">
    <source>
        <dbReference type="Proteomes" id="UP000558192"/>
    </source>
</evidence>
<reference evidence="8 9" key="1">
    <citation type="submission" date="2020-03" db="EMBL/GenBank/DDBJ databases">
        <title>Genomic Encyclopedia of Type Strains, Phase IV (KMG-IV): sequencing the most valuable type-strain genomes for metagenomic binning, comparative biology and taxonomic classification.</title>
        <authorList>
            <person name="Goeker M."/>
        </authorList>
    </citation>
    <scope>NUCLEOTIDE SEQUENCE [LARGE SCALE GENOMIC DNA]</scope>
    <source>
        <strain evidence="8 9">DSM 16846</strain>
    </source>
</reference>
<evidence type="ECO:0000259" key="7">
    <source>
        <dbReference type="PROSITE" id="PS51462"/>
    </source>
</evidence>
<protein>
    <submittedName>
        <fullName evidence="8">8-oxo-dGTP pyrophosphatase MutT (NUDIX family)</fullName>
    </submittedName>
</protein>
<evidence type="ECO:0000313" key="8">
    <source>
        <dbReference type="EMBL" id="NJC06710.1"/>
    </source>
</evidence>
<keyword evidence="6" id="KW-0464">Manganese</keyword>
<proteinExistence type="predicted"/>
<dbReference type="PANTHER" id="PTHR12992">
    <property type="entry name" value="NUDIX HYDROLASE"/>
    <property type="match status" value="1"/>
</dbReference>
<comment type="caution">
    <text evidence="8">The sequence shown here is derived from an EMBL/GenBank/DDBJ whole genome shotgun (WGS) entry which is preliminary data.</text>
</comment>
<keyword evidence="3" id="KW-0479">Metal-binding</keyword>
<dbReference type="InterPro" id="IPR000086">
    <property type="entry name" value="NUDIX_hydrolase_dom"/>
</dbReference>
<evidence type="ECO:0000256" key="6">
    <source>
        <dbReference type="ARBA" id="ARBA00023211"/>
    </source>
</evidence>
<dbReference type="Pfam" id="PF00293">
    <property type="entry name" value="NUDIX"/>
    <property type="match status" value="1"/>
</dbReference>